<reference evidence="3 4" key="1">
    <citation type="submission" date="2015-11" db="EMBL/GenBank/DDBJ databases">
        <title>Genomic analysis of 38 Legionella species identifies large and diverse effector repertoires.</title>
        <authorList>
            <person name="Burstein D."/>
            <person name="Amaro F."/>
            <person name="Zusman T."/>
            <person name="Lifshitz Z."/>
            <person name="Cohen O."/>
            <person name="Gilbert J.A."/>
            <person name="Pupko T."/>
            <person name="Shuman H.A."/>
            <person name="Segal G."/>
        </authorList>
    </citation>
    <scope>NUCLEOTIDE SEQUENCE [LARGE SCALE GENOMIC DNA]</scope>
    <source>
        <strain evidence="3 4">BL-540</strain>
    </source>
</reference>
<feature type="domain" description="IPT/TIG" evidence="2">
    <location>
        <begin position="247"/>
        <end position="326"/>
    </location>
</feature>
<dbReference type="SUPFAM" id="SSF81296">
    <property type="entry name" value="E set domains"/>
    <property type="match status" value="1"/>
</dbReference>
<dbReference type="Gene3D" id="2.60.40.10">
    <property type="entry name" value="Immunoglobulins"/>
    <property type="match status" value="1"/>
</dbReference>
<dbReference type="Pfam" id="PF01833">
    <property type="entry name" value="TIG"/>
    <property type="match status" value="1"/>
</dbReference>
<dbReference type="InterPro" id="IPR014756">
    <property type="entry name" value="Ig_E-set"/>
</dbReference>
<evidence type="ECO:0000259" key="2">
    <source>
        <dbReference type="Pfam" id="PF01833"/>
    </source>
</evidence>
<evidence type="ECO:0000313" key="3">
    <source>
        <dbReference type="EMBL" id="KTD16943.1"/>
    </source>
</evidence>
<feature type="chain" id="PRO_5006914612" evidence="1">
    <location>
        <begin position="29"/>
        <end position="517"/>
    </location>
</feature>
<dbReference type="Proteomes" id="UP000055035">
    <property type="component" value="Unassembled WGS sequence"/>
</dbReference>
<evidence type="ECO:0000256" key="1">
    <source>
        <dbReference type="SAM" id="SignalP"/>
    </source>
</evidence>
<dbReference type="PATRIC" id="fig|456.5.peg.1333"/>
<gene>
    <name evidence="3" type="ORF">Ljor_1249</name>
</gene>
<dbReference type="STRING" id="456.Ljor_1249"/>
<proteinExistence type="predicted"/>
<dbReference type="AlphaFoldDB" id="A0A0W0VA30"/>
<dbReference type="RefSeq" id="WP_232003920.1">
    <property type="nucleotide sequence ID" value="NZ_CAXYJA010000019.1"/>
</dbReference>
<dbReference type="EMBL" id="LNYJ01000011">
    <property type="protein sequence ID" value="KTD16943.1"/>
    <property type="molecule type" value="Genomic_DNA"/>
</dbReference>
<dbReference type="InterPro" id="IPR002909">
    <property type="entry name" value="IPT_dom"/>
</dbReference>
<comment type="caution">
    <text evidence="3">The sequence shown here is derived from an EMBL/GenBank/DDBJ whole genome shotgun (WGS) entry which is preliminary data.</text>
</comment>
<dbReference type="InterPro" id="IPR013783">
    <property type="entry name" value="Ig-like_fold"/>
</dbReference>
<keyword evidence="1" id="KW-0732">Signal</keyword>
<evidence type="ECO:0000313" key="4">
    <source>
        <dbReference type="Proteomes" id="UP000055035"/>
    </source>
</evidence>
<keyword evidence="4" id="KW-1185">Reference proteome</keyword>
<protein>
    <submittedName>
        <fullName evidence="3">Protein with a bacterial immunoglobulin-like domain protein</fullName>
    </submittedName>
</protein>
<sequence>MQKTIKNTLMNRILAFLWLGLMMTTAYAGTPLWTFEPLTATTIAVPANGTAMVQYRVTNQSSKPHTLSMQPIRGIAQITTGLNVCGNPFVLRGKNSCVLSLQINGSQLNGPITGGPVVCQQGNPNQCYRPGSANILRITQAPPITDAVITVIGSPLTLTVNGPMGQLTITNTTLEVAATNITSNFTGTALDGNVTETGNTCANVPPGGSCTLTYTPGNTVVPQTNFTIQGTNTNALAAAIAIQSGSTLTAINPNSGTASGGTGFTLTGTGLTGATSVTFDGVAATSVNVVDSTTVTGVTPAHVAGAVDVVINTPAGGATLANGYTYMATAVGQSAFGGTIACLNGGLNNLIAATADNSTAIQWGGFGVAVGAVAQSNTDGASNTAAIVACLTGPGGGAGCPMNINANTYAAGICSNFEVDSQGNTPCQAGNTCYDDWFLPASPAVSGIPANPTSQLDCLWFNRNAIGGFSDVGYWSSTEFSGNPTFFAWDQFFDSGFQLDDVKFFDLRVRCVRAFTP</sequence>
<accession>A0A0W0VA30</accession>
<organism evidence="3 4">
    <name type="scientific">Legionella jordanis</name>
    <dbReference type="NCBI Taxonomy" id="456"/>
    <lineage>
        <taxon>Bacteria</taxon>
        <taxon>Pseudomonadati</taxon>
        <taxon>Pseudomonadota</taxon>
        <taxon>Gammaproteobacteria</taxon>
        <taxon>Legionellales</taxon>
        <taxon>Legionellaceae</taxon>
        <taxon>Legionella</taxon>
    </lineage>
</organism>
<name>A0A0W0VA30_9GAMM</name>
<feature type="signal peptide" evidence="1">
    <location>
        <begin position="1"/>
        <end position="28"/>
    </location>
</feature>